<feature type="compositionally biased region" description="Low complexity" evidence="1">
    <location>
        <begin position="182"/>
        <end position="193"/>
    </location>
</feature>
<evidence type="ECO:0000313" key="3">
    <source>
        <dbReference type="Proteomes" id="UP001501705"/>
    </source>
</evidence>
<feature type="region of interest" description="Disordered" evidence="1">
    <location>
        <begin position="130"/>
        <end position="193"/>
    </location>
</feature>
<gene>
    <name evidence="2" type="ORF">GCM10009804_33730</name>
</gene>
<evidence type="ECO:0000313" key="2">
    <source>
        <dbReference type="EMBL" id="GAA1574219.1"/>
    </source>
</evidence>
<comment type="caution">
    <text evidence="2">The sequence shown here is derived from an EMBL/GenBank/DDBJ whole genome shotgun (WGS) entry which is preliminary data.</text>
</comment>
<evidence type="ECO:0008006" key="4">
    <source>
        <dbReference type="Google" id="ProtNLM"/>
    </source>
</evidence>
<feature type="compositionally biased region" description="Basic residues" evidence="1">
    <location>
        <begin position="166"/>
        <end position="181"/>
    </location>
</feature>
<sequence>MVMDALRGYVQLANGLTEVTKQKAQTAAKALLQQTGADTLTTRVTDLADEIVATSKSNRQLLQAIVSNEVEGAVARLGFVRAEEVAALTRRVKTLETELAEVQVPVPAAAGMPVEHEVLDATVVDDAAEAPHEAPAQPGRPEKATAKKAAAKKTAGKKAAAPVKKAAAKKAVKAPAKKAAAKKVAAQKTAKRV</sequence>
<accession>A0ABN2DCG0</accession>
<keyword evidence="3" id="KW-1185">Reference proteome</keyword>
<reference evidence="2 3" key="1">
    <citation type="journal article" date="2019" name="Int. J. Syst. Evol. Microbiol.">
        <title>The Global Catalogue of Microorganisms (GCM) 10K type strain sequencing project: providing services to taxonomists for standard genome sequencing and annotation.</title>
        <authorList>
            <consortium name="The Broad Institute Genomics Platform"/>
            <consortium name="The Broad Institute Genome Sequencing Center for Infectious Disease"/>
            <person name="Wu L."/>
            <person name="Ma J."/>
        </authorList>
    </citation>
    <scope>NUCLEOTIDE SEQUENCE [LARGE SCALE GENOMIC DNA]</scope>
    <source>
        <strain evidence="2 3">JCM 15572</strain>
    </source>
</reference>
<dbReference type="Proteomes" id="UP001501705">
    <property type="component" value="Unassembled WGS sequence"/>
</dbReference>
<dbReference type="RefSeq" id="WP_344234478.1">
    <property type="nucleotide sequence ID" value="NZ_BAAAPH010000009.1"/>
</dbReference>
<name>A0ABN2DCG0_9ACTN</name>
<organism evidence="2 3">
    <name type="scientific">Kribbella hippodromi</name>
    <dbReference type="NCBI Taxonomy" id="434347"/>
    <lineage>
        <taxon>Bacteria</taxon>
        <taxon>Bacillati</taxon>
        <taxon>Actinomycetota</taxon>
        <taxon>Actinomycetes</taxon>
        <taxon>Propionibacteriales</taxon>
        <taxon>Kribbellaceae</taxon>
        <taxon>Kribbella</taxon>
    </lineage>
</organism>
<proteinExistence type="predicted"/>
<protein>
    <recommendedName>
        <fullName evidence="4">Poly(Hydroxyalkanoate) granule associated protein phasin</fullName>
    </recommendedName>
</protein>
<evidence type="ECO:0000256" key="1">
    <source>
        <dbReference type="SAM" id="MobiDB-lite"/>
    </source>
</evidence>
<dbReference type="EMBL" id="BAAAPH010000009">
    <property type="protein sequence ID" value="GAA1574219.1"/>
    <property type="molecule type" value="Genomic_DNA"/>
</dbReference>